<protein>
    <recommendedName>
        <fullName evidence="3">GT2 family glycosyltransferase</fullName>
    </recommendedName>
</protein>
<dbReference type="PANTHER" id="PTHR43179">
    <property type="entry name" value="RHAMNOSYLTRANSFERASE WBBL"/>
    <property type="match status" value="1"/>
</dbReference>
<dbReference type="OrthoDB" id="9771846at2"/>
<dbReference type="Proteomes" id="UP000237752">
    <property type="component" value="Unassembled WGS sequence"/>
</dbReference>
<dbReference type="AlphaFoldDB" id="A0A2T0ZQJ7"/>
<dbReference type="InterPro" id="IPR029044">
    <property type="entry name" value="Nucleotide-diphossugar_trans"/>
</dbReference>
<dbReference type="RefSeq" id="WP_106350609.1">
    <property type="nucleotide sequence ID" value="NZ_PVUE01000020.1"/>
</dbReference>
<dbReference type="Gene3D" id="3.90.550.10">
    <property type="entry name" value="Spore Coat Polysaccharide Biosynthesis Protein SpsA, Chain A"/>
    <property type="match status" value="1"/>
</dbReference>
<gene>
    <name evidence="1" type="ORF">CLV47_12077</name>
</gene>
<accession>A0A2T0ZQJ7</accession>
<dbReference type="CDD" id="cd04186">
    <property type="entry name" value="GT_2_like_c"/>
    <property type="match status" value="1"/>
</dbReference>
<sequence length="332" mass="35999">MSLLPAADITVVIVTWQGRDLTKSALESLATQTQPHRVLVVDNASTDGTTDMLRADFPDADVLALQDNTGFAGGAAAALGRVSSRYVALLNNDALADPRWLEHSLAMLEQPQVAAVSAKMLLTDRQSPGGTPLINNAGVALLSTGYGADRGLGIPDGADYAVPARVFGFSGGAAVLRTLAVKAVGGFDASYFMYYEDTDLSWRLRLAGWEILYCSDAVVHHRHAATSDPDSEMFAFHNERNRLLTLLRNAPLGYAAAKLARFMVTTGSLTLRHWLRRDVPARQVFLPQLRLRVLGSVVRLLPRTLAKRTTTRVSRAEVVSAWAGTASRDWSR</sequence>
<dbReference type="Pfam" id="PF13641">
    <property type="entry name" value="Glyco_tranf_2_3"/>
    <property type="match status" value="1"/>
</dbReference>
<proteinExistence type="predicted"/>
<dbReference type="PANTHER" id="PTHR43179:SF11">
    <property type="entry name" value="GLYCOSYL TRANSFERASE"/>
    <property type="match status" value="1"/>
</dbReference>
<dbReference type="EMBL" id="PVUE01000020">
    <property type="protein sequence ID" value="PRZ38610.1"/>
    <property type="molecule type" value="Genomic_DNA"/>
</dbReference>
<comment type="caution">
    <text evidence="1">The sequence shown here is derived from an EMBL/GenBank/DDBJ whole genome shotgun (WGS) entry which is preliminary data.</text>
</comment>
<organism evidence="1 2">
    <name type="scientific">Antricoccus suffuscus</name>
    <dbReference type="NCBI Taxonomy" id="1629062"/>
    <lineage>
        <taxon>Bacteria</taxon>
        <taxon>Bacillati</taxon>
        <taxon>Actinomycetota</taxon>
        <taxon>Actinomycetes</taxon>
        <taxon>Geodermatophilales</taxon>
        <taxon>Antricoccaceae</taxon>
        <taxon>Antricoccus</taxon>
    </lineage>
</organism>
<keyword evidence="2" id="KW-1185">Reference proteome</keyword>
<reference evidence="1 2" key="1">
    <citation type="submission" date="2018-03" db="EMBL/GenBank/DDBJ databases">
        <title>Genomic Encyclopedia of Archaeal and Bacterial Type Strains, Phase II (KMG-II): from individual species to whole genera.</title>
        <authorList>
            <person name="Goeker M."/>
        </authorList>
    </citation>
    <scope>NUCLEOTIDE SEQUENCE [LARGE SCALE GENOMIC DNA]</scope>
    <source>
        <strain evidence="1 2">DSM 100065</strain>
    </source>
</reference>
<evidence type="ECO:0000313" key="1">
    <source>
        <dbReference type="EMBL" id="PRZ38610.1"/>
    </source>
</evidence>
<name>A0A2T0ZQJ7_9ACTN</name>
<evidence type="ECO:0008006" key="3">
    <source>
        <dbReference type="Google" id="ProtNLM"/>
    </source>
</evidence>
<evidence type="ECO:0000313" key="2">
    <source>
        <dbReference type="Proteomes" id="UP000237752"/>
    </source>
</evidence>
<dbReference type="SUPFAM" id="SSF53448">
    <property type="entry name" value="Nucleotide-diphospho-sugar transferases"/>
    <property type="match status" value="1"/>
</dbReference>